<feature type="domain" description="ATPase AAA-type core" evidence="1">
    <location>
        <begin position="113"/>
        <end position="216"/>
    </location>
</feature>
<dbReference type="EMBL" id="NOVD01000036">
    <property type="protein sequence ID" value="PCK24165.1"/>
    <property type="molecule type" value="Genomic_DNA"/>
</dbReference>
<evidence type="ECO:0000259" key="1">
    <source>
        <dbReference type="Pfam" id="PF00004"/>
    </source>
</evidence>
<proteinExistence type="predicted"/>
<dbReference type="Proteomes" id="UP000230886">
    <property type="component" value="Unassembled WGS sequence"/>
</dbReference>
<dbReference type="AlphaFoldDB" id="A0A2A5J3J8"/>
<dbReference type="SUPFAM" id="SSF52540">
    <property type="entry name" value="P-loop containing nucleoside triphosphate hydrolases"/>
    <property type="match status" value="1"/>
</dbReference>
<comment type="caution">
    <text evidence="2">The sequence shown here is derived from an EMBL/GenBank/DDBJ whole genome shotgun (WGS) entry which is preliminary data.</text>
</comment>
<organism evidence="2 3">
    <name type="scientific">Rhodococcus qingshengii</name>
    <dbReference type="NCBI Taxonomy" id="334542"/>
    <lineage>
        <taxon>Bacteria</taxon>
        <taxon>Bacillati</taxon>
        <taxon>Actinomycetota</taxon>
        <taxon>Actinomycetes</taxon>
        <taxon>Mycobacteriales</taxon>
        <taxon>Nocardiaceae</taxon>
        <taxon>Rhodococcus</taxon>
        <taxon>Rhodococcus erythropolis group</taxon>
    </lineage>
</organism>
<reference evidence="2 3" key="1">
    <citation type="submission" date="2017-07" db="EMBL/GenBank/DDBJ databases">
        <title>Draft sequence of Rhodococcus enclensis 23b-28.</title>
        <authorList>
            <person name="Besaury L."/>
            <person name="Sancelme M."/>
            <person name="Amato P."/>
            <person name="Lallement A."/>
            <person name="Delort A.-M."/>
        </authorList>
    </citation>
    <scope>NUCLEOTIDE SEQUENCE [LARGE SCALE GENOMIC DNA]</scope>
    <source>
        <strain evidence="2 3">23b-28</strain>
    </source>
</reference>
<dbReference type="Pfam" id="PF00004">
    <property type="entry name" value="AAA"/>
    <property type="match status" value="1"/>
</dbReference>
<evidence type="ECO:0000313" key="3">
    <source>
        <dbReference type="Proteomes" id="UP000230886"/>
    </source>
</evidence>
<accession>A0A2A5J3J8</accession>
<dbReference type="GO" id="GO:0016887">
    <property type="term" value="F:ATP hydrolysis activity"/>
    <property type="evidence" value="ECO:0007669"/>
    <property type="project" value="InterPro"/>
</dbReference>
<sequence length="270" mass="30011">MAKTRANTVVRVKCRQCGEEVLRMSEMPGQPTGWQSNVTCTRCRGEDYEQTWDRELEGQARGRLLRRIAEFDATAGYEAATLGDPDVRNTRWGRTACEAVAACELDDRARAGLMFFGPTGIGKTFAGFAVCNAVAEKFGADQVRFVSEEALLGGDVAPWELRGRLQAWLRGASVILIDDIGVATRRSDQIQSAWKELCGQIAGHQGPLIIVGTTNRQGWDGDVGLAAWMGAQSTSRLRQWTEDCTTGWVDRRTDTVHERWRDQLTRTPEQ</sequence>
<gene>
    <name evidence="2" type="ORF">CHR55_27375</name>
</gene>
<evidence type="ECO:0000313" key="2">
    <source>
        <dbReference type="EMBL" id="PCK24165.1"/>
    </source>
</evidence>
<dbReference type="InterPro" id="IPR003959">
    <property type="entry name" value="ATPase_AAA_core"/>
</dbReference>
<name>A0A2A5J3J8_RHOSG</name>
<dbReference type="GO" id="GO:0005524">
    <property type="term" value="F:ATP binding"/>
    <property type="evidence" value="ECO:0007669"/>
    <property type="project" value="InterPro"/>
</dbReference>
<dbReference type="Gene3D" id="3.40.50.300">
    <property type="entry name" value="P-loop containing nucleotide triphosphate hydrolases"/>
    <property type="match status" value="1"/>
</dbReference>
<protein>
    <recommendedName>
        <fullName evidence="1">ATPase AAA-type core domain-containing protein</fullName>
    </recommendedName>
</protein>
<dbReference type="InterPro" id="IPR027417">
    <property type="entry name" value="P-loop_NTPase"/>
</dbReference>